<gene>
    <name evidence="6" type="ORF">GCM10012285_27730</name>
</gene>
<feature type="transmembrane region" description="Helical" evidence="5">
    <location>
        <begin position="41"/>
        <end position="58"/>
    </location>
</feature>
<dbReference type="InterPro" id="IPR007269">
    <property type="entry name" value="ICMT_MeTrfase"/>
</dbReference>
<dbReference type="GO" id="GO:0032259">
    <property type="term" value="P:methylation"/>
    <property type="evidence" value="ECO:0007669"/>
    <property type="project" value="UniProtKB-KW"/>
</dbReference>
<evidence type="ECO:0000256" key="5">
    <source>
        <dbReference type="SAM" id="Phobius"/>
    </source>
</evidence>
<keyword evidence="4 5" id="KW-0472">Membrane</keyword>
<evidence type="ECO:0000256" key="1">
    <source>
        <dbReference type="ARBA" id="ARBA00004141"/>
    </source>
</evidence>
<dbReference type="Gene3D" id="1.20.120.1630">
    <property type="match status" value="1"/>
</dbReference>
<protein>
    <submittedName>
        <fullName evidence="6">Isoprenylcysteine carboxyl methyltransferase</fullName>
    </submittedName>
</protein>
<evidence type="ECO:0000256" key="3">
    <source>
        <dbReference type="ARBA" id="ARBA00022989"/>
    </source>
</evidence>
<sequence>MGWYTLLVLAVAVERVAELIVARRNAAWTLARAGVEYGRGHYPVMVALHMGLLVSCLLEPVIAYRPFLPVLGWPMLVLVVLAQSLRWWCITTLGPYWNTRVIVVAGASLVSTGPYRFLRHPNYVAVAVEIAALPLVHSAWMTATLFSLANAILLTVRVRCENAALTRAVPT</sequence>
<evidence type="ECO:0000256" key="2">
    <source>
        <dbReference type="ARBA" id="ARBA00022692"/>
    </source>
</evidence>
<dbReference type="GO" id="GO:0008168">
    <property type="term" value="F:methyltransferase activity"/>
    <property type="evidence" value="ECO:0007669"/>
    <property type="project" value="UniProtKB-KW"/>
</dbReference>
<keyword evidence="6" id="KW-0808">Transferase</keyword>
<dbReference type="EMBL" id="BMND01000009">
    <property type="protein sequence ID" value="GGN44795.1"/>
    <property type="molecule type" value="Genomic_DNA"/>
</dbReference>
<comment type="subcellular location">
    <subcellularLocation>
        <location evidence="1">Membrane</location>
        <topology evidence="1">Multi-pass membrane protein</topology>
    </subcellularLocation>
</comment>
<dbReference type="InterPro" id="IPR052527">
    <property type="entry name" value="Metal_cation-efflux_comp"/>
</dbReference>
<feature type="transmembrane region" description="Helical" evidence="5">
    <location>
        <begin position="70"/>
        <end position="88"/>
    </location>
</feature>
<dbReference type="PANTHER" id="PTHR43847">
    <property type="entry name" value="BLL3993 PROTEIN"/>
    <property type="match status" value="1"/>
</dbReference>
<evidence type="ECO:0000256" key="4">
    <source>
        <dbReference type="ARBA" id="ARBA00023136"/>
    </source>
</evidence>
<organism evidence="6 7">
    <name type="scientific">Streptomyces kronopolitis</name>
    <dbReference type="NCBI Taxonomy" id="1612435"/>
    <lineage>
        <taxon>Bacteria</taxon>
        <taxon>Bacillati</taxon>
        <taxon>Actinomycetota</taxon>
        <taxon>Actinomycetes</taxon>
        <taxon>Kitasatosporales</taxon>
        <taxon>Streptomycetaceae</taxon>
        <taxon>Streptomyces</taxon>
    </lineage>
</organism>
<keyword evidence="2 5" id="KW-0812">Transmembrane</keyword>
<keyword evidence="7" id="KW-1185">Reference proteome</keyword>
<dbReference type="GeneID" id="301548549"/>
<reference evidence="7" key="1">
    <citation type="journal article" date="2019" name="Int. J. Syst. Evol. Microbiol.">
        <title>The Global Catalogue of Microorganisms (GCM) 10K type strain sequencing project: providing services to taxonomists for standard genome sequencing and annotation.</title>
        <authorList>
            <consortium name="The Broad Institute Genomics Platform"/>
            <consortium name="The Broad Institute Genome Sequencing Center for Infectious Disease"/>
            <person name="Wu L."/>
            <person name="Ma J."/>
        </authorList>
    </citation>
    <scope>NUCLEOTIDE SEQUENCE [LARGE SCALE GENOMIC DNA]</scope>
    <source>
        <strain evidence="7">CGMCC 4.7323</strain>
    </source>
</reference>
<feature type="transmembrane region" description="Helical" evidence="5">
    <location>
        <begin position="130"/>
        <end position="153"/>
    </location>
</feature>
<dbReference type="PANTHER" id="PTHR43847:SF1">
    <property type="entry name" value="BLL3993 PROTEIN"/>
    <property type="match status" value="1"/>
</dbReference>
<keyword evidence="3 5" id="KW-1133">Transmembrane helix</keyword>
<evidence type="ECO:0000313" key="7">
    <source>
        <dbReference type="Proteomes" id="UP000600080"/>
    </source>
</evidence>
<dbReference type="RefSeq" id="WP_189097907.1">
    <property type="nucleotide sequence ID" value="NZ_BMND01000009.1"/>
</dbReference>
<proteinExistence type="predicted"/>
<dbReference type="Pfam" id="PF04140">
    <property type="entry name" value="ICMT"/>
    <property type="match status" value="1"/>
</dbReference>
<feature type="transmembrane region" description="Helical" evidence="5">
    <location>
        <begin position="100"/>
        <end position="118"/>
    </location>
</feature>
<dbReference type="Proteomes" id="UP000600080">
    <property type="component" value="Unassembled WGS sequence"/>
</dbReference>
<name>A0ABQ2JH37_9ACTN</name>
<comment type="caution">
    <text evidence="6">The sequence shown here is derived from an EMBL/GenBank/DDBJ whole genome shotgun (WGS) entry which is preliminary data.</text>
</comment>
<keyword evidence="6" id="KW-0489">Methyltransferase</keyword>
<accession>A0ABQ2JH37</accession>
<evidence type="ECO:0000313" key="6">
    <source>
        <dbReference type="EMBL" id="GGN44795.1"/>
    </source>
</evidence>